<dbReference type="InterPro" id="IPR036188">
    <property type="entry name" value="FAD/NAD-bd_sf"/>
</dbReference>
<feature type="binding site" evidence="7">
    <location>
        <begin position="38"/>
        <end position="39"/>
    </location>
    <ligand>
        <name>FAD</name>
        <dbReference type="ChEBI" id="CHEBI:57692"/>
    </ligand>
</feature>
<dbReference type="PRINTS" id="PR00757">
    <property type="entry name" value="AMINEOXDASEF"/>
</dbReference>
<dbReference type="GO" id="GO:0006598">
    <property type="term" value="P:polyamine catabolic process"/>
    <property type="evidence" value="ECO:0007669"/>
    <property type="project" value="TreeGrafter"/>
</dbReference>
<reference evidence="9 10" key="1">
    <citation type="submission" date="2021-09" db="EMBL/GenBank/DDBJ databases">
        <title>Genomic insights and catalytic innovation underlie evolution of tropane alkaloids biosynthesis.</title>
        <authorList>
            <person name="Wang Y.-J."/>
            <person name="Tian T."/>
            <person name="Huang J.-P."/>
            <person name="Huang S.-X."/>
        </authorList>
    </citation>
    <scope>NUCLEOTIDE SEQUENCE [LARGE SCALE GENOMIC DNA]</scope>
    <source>
        <strain evidence="9">KIB-2018</strain>
        <tissue evidence="9">Leaf</tissue>
    </source>
</reference>
<evidence type="ECO:0000256" key="4">
    <source>
        <dbReference type="ARBA" id="ARBA00022630"/>
    </source>
</evidence>
<keyword evidence="5" id="KW-0274">FAD</keyword>
<dbReference type="InterPro" id="IPR002937">
    <property type="entry name" value="Amino_oxidase"/>
</dbReference>
<keyword evidence="6" id="KW-0560">Oxidoreductase</keyword>
<dbReference type="EMBL" id="JAIWQS010000010">
    <property type="protein sequence ID" value="KAJ8753614.1"/>
    <property type="molecule type" value="Genomic_DNA"/>
</dbReference>
<evidence type="ECO:0000256" key="3">
    <source>
        <dbReference type="ARBA" id="ARBA00005995"/>
    </source>
</evidence>
<evidence type="ECO:0000256" key="7">
    <source>
        <dbReference type="PIRSR" id="PIRSR601613-1"/>
    </source>
</evidence>
<accession>A0AAV8SNT9</accession>
<protein>
    <recommendedName>
        <fullName evidence="8">Amine oxidase domain-containing protein</fullName>
    </recommendedName>
</protein>
<sequence length="458" mass="51799">MASNSSSYTVIIIGAGLSGIIAAKTLHEAGTQDILILEANGRIGGRLQTTQFAGHTIEMGANWLVGGGPECSHLYEIANQLKLKTFFSDFQDISSNVYMQEGGLYPQDVADAAFEAAEARDKFCNKLSNMLSSSSGKDGSDDNDISISDAQRLSEHVPTTPLEMVIDYFYYDYEDSQPPSFLDFGEETFFVADSRGFQSIGYYIASQFLSQEDGVIKDSRLKLNKVVKEIQYSDEGVKVKTEDGSIYQAKYAIVSVSVGVLQSDLIEFKPDLPQWKRLAVDNFQMAVFTKIFLKFPYKFWPSGPGTEFFIYAHERRGYYPIWQHLDNQLSGSNILFVTVTDEESKRIEQQKDEKTQEEIMQVLRKMFGNNIPEPEGILVPKWWSNKFFKGSYSNWPKGYSEKRYEQLREPIGPIYFTGEHTNARYLGYADAAYFAGIDTATDVIKCLEENCKPRSHMH</sequence>
<dbReference type="AlphaFoldDB" id="A0AAV8SNT9"/>
<evidence type="ECO:0000259" key="8">
    <source>
        <dbReference type="Pfam" id="PF01593"/>
    </source>
</evidence>
<evidence type="ECO:0000313" key="9">
    <source>
        <dbReference type="EMBL" id="KAJ8753614.1"/>
    </source>
</evidence>
<gene>
    <name evidence="9" type="ORF">K2173_022855</name>
</gene>
<dbReference type="GO" id="GO:0050660">
    <property type="term" value="F:flavin adenine dinucleotide binding"/>
    <property type="evidence" value="ECO:0007669"/>
    <property type="project" value="UniProtKB-ARBA"/>
</dbReference>
<name>A0AAV8SNT9_9ROSI</name>
<dbReference type="GO" id="GO:0046592">
    <property type="term" value="F:polyamine oxidase activity"/>
    <property type="evidence" value="ECO:0007669"/>
    <property type="project" value="UniProtKB-ARBA"/>
</dbReference>
<feature type="binding site" evidence="7">
    <location>
        <position position="18"/>
    </location>
    <ligand>
        <name>FAD</name>
        <dbReference type="ChEBI" id="CHEBI:57692"/>
    </ligand>
</feature>
<dbReference type="InterPro" id="IPR001613">
    <property type="entry name" value="Flavin_amine_oxidase"/>
</dbReference>
<dbReference type="Proteomes" id="UP001159364">
    <property type="component" value="Linkage Group LG10"/>
</dbReference>
<evidence type="ECO:0000256" key="6">
    <source>
        <dbReference type="ARBA" id="ARBA00023002"/>
    </source>
</evidence>
<dbReference type="InterPro" id="IPR050281">
    <property type="entry name" value="Flavin_monoamine_oxidase"/>
</dbReference>
<comment type="caution">
    <text evidence="9">The sequence shown here is derived from an EMBL/GenBank/DDBJ whole genome shotgun (WGS) entry which is preliminary data.</text>
</comment>
<feature type="binding site" evidence="7">
    <location>
        <position position="227"/>
    </location>
    <ligand>
        <name>FAD</name>
        <dbReference type="ChEBI" id="CHEBI:57692"/>
    </ligand>
</feature>
<comment type="cofactor">
    <cofactor evidence="1">
        <name>FAD</name>
        <dbReference type="ChEBI" id="CHEBI:57692"/>
    </cofactor>
</comment>
<keyword evidence="10" id="KW-1185">Reference proteome</keyword>
<keyword evidence="4" id="KW-0285">Flavoprotein</keyword>
<comment type="similarity">
    <text evidence="3">Belongs to the flavin monoamine oxidase family.</text>
</comment>
<feature type="domain" description="Amine oxidase" evidence="8">
    <location>
        <begin position="17"/>
        <end position="444"/>
    </location>
</feature>
<evidence type="ECO:0000256" key="1">
    <source>
        <dbReference type="ARBA" id="ARBA00001974"/>
    </source>
</evidence>
<organism evidence="9 10">
    <name type="scientific">Erythroxylum novogranatense</name>
    <dbReference type="NCBI Taxonomy" id="1862640"/>
    <lineage>
        <taxon>Eukaryota</taxon>
        <taxon>Viridiplantae</taxon>
        <taxon>Streptophyta</taxon>
        <taxon>Embryophyta</taxon>
        <taxon>Tracheophyta</taxon>
        <taxon>Spermatophyta</taxon>
        <taxon>Magnoliopsida</taxon>
        <taxon>eudicotyledons</taxon>
        <taxon>Gunneridae</taxon>
        <taxon>Pentapetalae</taxon>
        <taxon>rosids</taxon>
        <taxon>fabids</taxon>
        <taxon>Malpighiales</taxon>
        <taxon>Erythroxylaceae</taxon>
        <taxon>Erythroxylum</taxon>
    </lineage>
</organism>
<dbReference type="PANTHER" id="PTHR10742">
    <property type="entry name" value="FLAVIN MONOAMINE OXIDASE"/>
    <property type="match status" value="1"/>
</dbReference>
<dbReference type="PANTHER" id="PTHR10742:SF313">
    <property type="entry name" value="AMINE OXIDASE"/>
    <property type="match status" value="1"/>
</dbReference>
<dbReference type="Gene3D" id="3.50.50.60">
    <property type="entry name" value="FAD/NAD(P)-binding domain"/>
    <property type="match status" value="1"/>
</dbReference>
<dbReference type="SUPFAM" id="SSF54373">
    <property type="entry name" value="FAD-linked reductases, C-terminal domain"/>
    <property type="match status" value="1"/>
</dbReference>
<evidence type="ECO:0000313" key="10">
    <source>
        <dbReference type="Proteomes" id="UP001159364"/>
    </source>
</evidence>
<comment type="pathway">
    <text evidence="2">Amine and polyamine degradation; spermine degradation.</text>
</comment>
<evidence type="ECO:0000256" key="5">
    <source>
        <dbReference type="ARBA" id="ARBA00022827"/>
    </source>
</evidence>
<dbReference type="FunFam" id="3.90.660.10:FF:000012">
    <property type="entry name" value="Polyamine oxidase 1"/>
    <property type="match status" value="1"/>
</dbReference>
<dbReference type="Gene3D" id="3.90.660.10">
    <property type="match status" value="1"/>
</dbReference>
<proteinExistence type="inferred from homology"/>
<dbReference type="SUPFAM" id="SSF51905">
    <property type="entry name" value="FAD/NAD(P)-binding domain"/>
    <property type="match status" value="1"/>
</dbReference>
<evidence type="ECO:0000256" key="2">
    <source>
        <dbReference type="ARBA" id="ARBA00004723"/>
    </source>
</evidence>
<dbReference type="Pfam" id="PF01593">
    <property type="entry name" value="Amino_oxidase"/>
    <property type="match status" value="1"/>
</dbReference>